<sequence length="451" mass="49780">MYQAIRVSCAGPFPVDKETFHLHREELEHLRYMARPDYRKHTIDKKDPIHIRARQHSTLQIPAGEPSAISECFKAWWPGQTLFFLLEFIPFYRRLSGGGHPTGVFFRIPPESDPTGDAPHRVRHLFLSVFFFSPSLPPLFFWFGVDGGEPTGKWGPRWAPVGVPPGARPQWGSHRACGPGGASTGRAWPRFLSSVFNCPKYVALKSVEAYNSTERSGDLHIGCHVVGDVETQEHEKIEEQVPINFSSLQYSPQFSESLGIPSSHSAVTRHCKPPPPMLCADGRCRPSFEASTENAAGRPAASGCPSFNCKRCRQRRSDPVRLGTLCGSGEDPAPTRMISFQQLRCTSMVTTLLYALVVLSILSLLTHDLSCRSFVTADFERSPLIRPLSTPSSPLPTPLSPSMPESHYGPPDSLESPPESGSVAPPLSQSVPERASPLLCSSCIVPQFLKR</sequence>
<feature type="region of interest" description="Disordered" evidence="1">
    <location>
        <begin position="385"/>
        <end position="433"/>
    </location>
</feature>
<evidence type="ECO:0000313" key="3">
    <source>
        <dbReference type="Proteomes" id="UP000652761"/>
    </source>
</evidence>
<keyword evidence="3" id="KW-1185">Reference proteome</keyword>
<reference evidence="2" key="1">
    <citation type="submission" date="2017-07" db="EMBL/GenBank/DDBJ databases">
        <title>Taro Niue Genome Assembly and Annotation.</title>
        <authorList>
            <person name="Atibalentja N."/>
            <person name="Keating K."/>
            <person name="Fields C.J."/>
        </authorList>
    </citation>
    <scope>NUCLEOTIDE SEQUENCE</scope>
    <source>
        <strain evidence="2">Niue_2</strain>
        <tissue evidence="2">Leaf</tissue>
    </source>
</reference>
<dbReference type="Proteomes" id="UP000652761">
    <property type="component" value="Unassembled WGS sequence"/>
</dbReference>
<evidence type="ECO:0000313" key="2">
    <source>
        <dbReference type="EMBL" id="MQL94967.1"/>
    </source>
</evidence>
<proteinExistence type="predicted"/>
<dbReference type="EMBL" id="NMUH01001737">
    <property type="protein sequence ID" value="MQL94967.1"/>
    <property type="molecule type" value="Genomic_DNA"/>
</dbReference>
<dbReference type="AlphaFoldDB" id="A0A843VKP3"/>
<comment type="caution">
    <text evidence="2">The sequence shown here is derived from an EMBL/GenBank/DDBJ whole genome shotgun (WGS) entry which is preliminary data.</text>
</comment>
<name>A0A843VKP3_COLES</name>
<gene>
    <name evidence="2" type="ORF">Taro_027631</name>
</gene>
<organism evidence="2 3">
    <name type="scientific">Colocasia esculenta</name>
    <name type="common">Wild taro</name>
    <name type="synonym">Arum esculentum</name>
    <dbReference type="NCBI Taxonomy" id="4460"/>
    <lineage>
        <taxon>Eukaryota</taxon>
        <taxon>Viridiplantae</taxon>
        <taxon>Streptophyta</taxon>
        <taxon>Embryophyta</taxon>
        <taxon>Tracheophyta</taxon>
        <taxon>Spermatophyta</taxon>
        <taxon>Magnoliopsida</taxon>
        <taxon>Liliopsida</taxon>
        <taxon>Araceae</taxon>
        <taxon>Aroideae</taxon>
        <taxon>Colocasieae</taxon>
        <taxon>Colocasia</taxon>
    </lineage>
</organism>
<protein>
    <submittedName>
        <fullName evidence="2">Uncharacterized protein</fullName>
    </submittedName>
</protein>
<evidence type="ECO:0000256" key="1">
    <source>
        <dbReference type="SAM" id="MobiDB-lite"/>
    </source>
</evidence>
<accession>A0A843VKP3</accession>